<reference evidence="3" key="1">
    <citation type="journal article" date="2023" name="Mol. Phylogenet. Evol.">
        <title>Genome-scale phylogeny and comparative genomics of the fungal order Sordariales.</title>
        <authorList>
            <person name="Hensen N."/>
            <person name="Bonometti L."/>
            <person name="Westerberg I."/>
            <person name="Brannstrom I.O."/>
            <person name="Guillou S."/>
            <person name="Cros-Aarteil S."/>
            <person name="Calhoun S."/>
            <person name="Haridas S."/>
            <person name="Kuo A."/>
            <person name="Mondo S."/>
            <person name="Pangilinan J."/>
            <person name="Riley R."/>
            <person name="LaButti K."/>
            <person name="Andreopoulos B."/>
            <person name="Lipzen A."/>
            <person name="Chen C."/>
            <person name="Yan M."/>
            <person name="Daum C."/>
            <person name="Ng V."/>
            <person name="Clum A."/>
            <person name="Steindorff A."/>
            <person name="Ohm R.A."/>
            <person name="Martin F."/>
            <person name="Silar P."/>
            <person name="Natvig D.O."/>
            <person name="Lalanne C."/>
            <person name="Gautier V."/>
            <person name="Ament-Velasquez S.L."/>
            <person name="Kruys A."/>
            <person name="Hutchinson M.I."/>
            <person name="Powell A.J."/>
            <person name="Barry K."/>
            <person name="Miller A.N."/>
            <person name="Grigoriev I.V."/>
            <person name="Debuchy R."/>
            <person name="Gladieux P."/>
            <person name="Hiltunen Thoren M."/>
            <person name="Johannesson H."/>
        </authorList>
    </citation>
    <scope>NUCLEOTIDE SEQUENCE</scope>
    <source>
        <strain evidence="3">CBS 508.74</strain>
    </source>
</reference>
<dbReference type="GO" id="GO:0005524">
    <property type="term" value="F:ATP binding"/>
    <property type="evidence" value="ECO:0007669"/>
    <property type="project" value="InterPro"/>
</dbReference>
<protein>
    <recommendedName>
        <fullName evidence="2">Protein kinase domain-containing protein</fullName>
    </recommendedName>
</protein>
<reference evidence="3" key="2">
    <citation type="submission" date="2023-05" db="EMBL/GenBank/DDBJ databases">
        <authorList>
            <consortium name="Lawrence Berkeley National Laboratory"/>
            <person name="Steindorff A."/>
            <person name="Hensen N."/>
            <person name="Bonometti L."/>
            <person name="Westerberg I."/>
            <person name="Brannstrom I.O."/>
            <person name="Guillou S."/>
            <person name="Cros-Aarteil S."/>
            <person name="Calhoun S."/>
            <person name="Haridas S."/>
            <person name="Kuo A."/>
            <person name="Mondo S."/>
            <person name="Pangilinan J."/>
            <person name="Riley R."/>
            <person name="Labutti K."/>
            <person name="Andreopoulos B."/>
            <person name="Lipzen A."/>
            <person name="Chen C."/>
            <person name="Yanf M."/>
            <person name="Daum C."/>
            <person name="Ng V."/>
            <person name="Clum A."/>
            <person name="Ohm R."/>
            <person name="Martin F."/>
            <person name="Silar P."/>
            <person name="Natvig D."/>
            <person name="Lalanne C."/>
            <person name="Gautier V."/>
            <person name="Ament-Velasquez S.L."/>
            <person name="Kruys A."/>
            <person name="Hutchinson M.I."/>
            <person name="Powell A.J."/>
            <person name="Barry K."/>
            <person name="Miller A.N."/>
            <person name="Grigoriev I.V."/>
            <person name="Debuchy R."/>
            <person name="Gladieux P."/>
            <person name="Thoren M.H."/>
            <person name="Johannesson H."/>
        </authorList>
    </citation>
    <scope>NUCLEOTIDE SEQUENCE</scope>
    <source>
        <strain evidence="3">CBS 508.74</strain>
    </source>
</reference>
<comment type="caution">
    <text evidence="3">The sequence shown here is derived from an EMBL/GenBank/DDBJ whole genome shotgun (WGS) entry which is preliminary data.</text>
</comment>
<dbReference type="SUPFAM" id="SSF56112">
    <property type="entry name" value="Protein kinase-like (PK-like)"/>
    <property type="match status" value="1"/>
</dbReference>
<dbReference type="PANTHER" id="PTHR37542">
    <property type="entry name" value="HELO DOMAIN-CONTAINING PROTEIN-RELATED"/>
    <property type="match status" value="1"/>
</dbReference>
<organism evidence="3 4">
    <name type="scientific">Canariomyces notabilis</name>
    <dbReference type="NCBI Taxonomy" id="2074819"/>
    <lineage>
        <taxon>Eukaryota</taxon>
        <taxon>Fungi</taxon>
        <taxon>Dikarya</taxon>
        <taxon>Ascomycota</taxon>
        <taxon>Pezizomycotina</taxon>
        <taxon>Sordariomycetes</taxon>
        <taxon>Sordariomycetidae</taxon>
        <taxon>Sordariales</taxon>
        <taxon>Chaetomiaceae</taxon>
        <taxon>Canariomyces</taxon>
    </lineage>
</organism>
<dbReference type="InterPro" id="IPR000719">
    <property type="entry name" value="Prot_kinase_dom"/>
</dbReference>
<dbReference type="Gene3D" id="1.20.120.1020">
    <property type="entry name" value="Prion-inhibition and propagation, HeLo domain"/>
    <property type="match status" value="1"/>
</dbReference>
<proteinExistence type="predicted"/>
<dbReference type="RefSeq" id="XP_064674392.1">
    <property type="nucleotide sequence ID" value="XM_064819024.1"/>
</dbReference>
<evidence type="ECO:0000313" key="3">
    <source>
        <dbReference type="EMBL" id="KAK4116822.1"/>
    </source>
</evidence>
<gene>
    <name evidence="3" type="ORF">N656DRAFT_842216</name>
</gene>
<dbReference type="PROSITE" id="PS50011">
    <property type="entry name" value="PROTEIN_KINASE_DOM"/>
    <property type="match status" value="1"/>
</dbReference>
<keyword evidence="4" id="KW-1185">Reference proteome</keyword>
<dbReference type="GeneID" id="89943150"/>
<dbReference type="PANTHER" id="PTHR37542:SF3">
    <property type="entry name" value="PRION-INHIBITION AND PROPAGATION HELO DOMAIN-CONTAINING PROTEIN"/>
    <property type="match status" value="1"/>
</dbReference>
<dbReference type="InterPro" id="IPR011009">
    <property type="entry name" value="Kinase-like_dom_sf"/>
</dbReference>
<dbReference type="Gene3D" id="1.10.510.10">
    <property type="entry name" value="Transferase(Phosphotransferase) domain 1"/>
    <property type="match status" value="1"/>
</dbReference>
<dbReference type="InterPro" id="IPR029498">
    <property type="entry name" value="HeLo_dom"/>
</dbReference>
<dbReference type="AlphaFoldDB" id="A0AAN6TLQ7"/>
<feature type="region of interest" description="Disordered" evidence="1">
    <location>
        <begin position="204"/>
        <end position="226"/>
    </location>
</feature>
<evidence type="ECO:0000256" key="1">
    <source>
        <dbReference type="SAM" id="MobiDB-lite"/>
    </source>
</evidence>
<dbReference type="EMBL" id="MU853333">
    <property type="protein sequence ID" value="KAK4116822.1"/>
    <property type="molecule type" value="Genomic_DNA"/>
</dbReference>
<name>A0AAN6TLQ7_9PEZI</name>
<accession>A0AAN6TLQ7</accession>
<dbReference type="Pfam" id="PF14479">
    <property type="entry name" value="HeLo"/>
    <property type="match status" value="1"/>
</dbReference>
<evidence type="ECO:0000259" key="2">
    <source>
        <dbReference type="PROSITE" id="PS50011"/>
    </source>
</evidence>
<dbReference type="InterPro" id="IPR038305">
    <property type="entry name" value="HeLo_sf"/>
</dbReference>
<feature type="domain" description="Protein kinase" evidence="2">
    <location>
        <begin position="318"/>
        <end position="615"/>
    </location>
</feature>
<dbReference type="Proteomes" id="UP001302812">
    <property type="component" value="Unassembled WGS sequence"/>
</dbReference>
<dbReference type="GO" id="GO:0004672">
    <property type="term" value="F:protein kinase activity"/>
    <property type="evidence" value="ECO:0007669"/>
    <property type="project" value="InterPro"/>
</dbReference>
<sequence length="628" mass="72117">MEVAGLVVGIVGLYSACSTCYKVFTDVKGAGRDADLTAHRLRIQESVLRAWMWHWDVRSDSGLQEAEAAETKLGRYLKKNPHAAHGIAGVLYCVGEILSDRKKLHDDYGLSVELNDESQLPVVLAYTEPTRNLTALKTEMKEKSKAILGRVRDKHRITWALRDGKKFKDLIALLVEYNNSLYQLGPQSVRDELPVNLVATYLRDHPVPDPSRQQNPEASVLEGEQDTEQLGLPRQNPEQFTPFQQNVEEPRLPQETAQHLDPACRENMDEPSEMNPSPIQLAMETLDDFLNLREEITRTRTKGPLTLVQEKELLSIRANELKTHPKAEKTAVYQRLNETVFLERIGYIDFNQKDRQRVRTSIIKLGQLLHLPVFRRHLHALEFLGLVEFPNKMEIGFVYHLPNSLGQPQPSYPVHDLRIREPISMFELLKSWTHSPALGLWFDLARELVRSVAFLHASGWLHKNIRSSTLYLFPKSGPELGRKSEHIDMENPFLIGHIKGDDKTPVKGRITNDIYQHPFKRTYPYSRYCYAFDVYSLGVTLLEIGLWMRVDRVWKKYKGKDRDNNYFQVRRKLIRAAREALPPVCGDLYTQVTVSCLSVERGDSQRAEEAEHQELCARIAAELAQCRV</sequence>
<evidence type="ECO:0000313" key="4">
    <source>
        <dbReference type="Proteomes" id="UP001302812"/>
    </source>
</evidence>